<accession>A0A1R2BV45</accession>
<sequence>MSSELQLSLLLKRQAEDIYERNSRASLLAWREYREEIRKRIHPKYPEITSTQDSDDFDISPYKTYLSKYKDNLTQQKHMRSFNNETLSPRYTIKERSNSLANLKMKSEREDIETQFPLPLLLKLESALYNSNLDRVSKEYSGRLKSVANIILSKLSQ</sequence>
<organism evidence="1 2">
    <name type="scientific">Stentor coeruleus</name>
    <dbReference type="NCBI Taxonomy" id="5963"/>
    <lineage>
        <taxon>Eukaryota</taxon>
        <taxon>Sar</taxon>
        <taxon>Alveolata</taxon>
        <taxon>Ciliophora</taxon>
        <taxon>Postciliodesmatophora</taxon>
        <taxon>Heterotrichea</taxon>
        <taxon>Heterotrichida</taxon>
        <taxon>Stentoridae</taxon>
        <taxon>Stentor</taxon>
    </lineage>
</organism>
<comment type="caution">
    <text evidence="1">The sequence shown here is derived from an EMBL/GenBank/DDBJ whole genome shotgun (WGS) entry which is preliminary data.</text>
</comment>
<evidence type="ECO:0000313" key="1">
    <source>
        <dbReference type="EMBL" id="OMJ80616.1"/>
    </source>
</evidence>
<dbReference type="EMBL" id="MPUH01000416">
    <property type="protein sequence ID" value="OMJ80616.1"/>
    <property type="molecule type" value="Genomic_DNA"/>
</dbReference>
<gene>
    <name evidence="1" type="ORF">SteCoe_19102</name>
</gene>
<evidence type="ECO:0000313" key="2">
    <source>
        <dbReference type="Proteomes" id="UP000187209"/>
    </source>
</evidence>
<dbReference type="AlphaFoldDB" id="A0A1R2BV45"/>
<keyword evidence="2" id="KW-1185">Reference proteome</keyword>
<name>A0A1R2BV45_9CILI</name>
<dbReference type="Proteomes" id="UP000187209">
    <property type="component" value="Unassembled WGS sequence"/>
</dbReference>
<dbReference type="OrthoDB" id="10643540at2759"/>
<proteinExistence type="predicted"/>
<reference evidence="1 2" key="1">
    <citation type="submission" date="2016-11" db="EMBL/GenBank/DDBJ databases">
        <title>The macronuclear genome of Stentor coeruleus: a giant cell with tiny introns.</title>
        <authorList>
            <person name="Slabodnick M."/>
            <person name="Ruby J.G."/>
            <person name="Reiff S.B."/>
            <person name="Swart E.C."/>
            <person name="Gosai S."/>
            <person name="Prabakaran S."/>
            <person name="Witkowska E."/>
            <person name="Larue G.E."/>
            <person name="Fisher S."/>
            <person name="Freeman R.M."/>
            <person name="Gunawardena J."/>
            <person name="Chu W."/>
            <person name="Stover N.A."/>
            <person name="Gregory B.D."/>
            <person name="Nowacki M."/>
            <person name="Derisi J."/>
            <person name="Roy S.W."/>
            <person name="Marshall W.F."/>
            <person name="Sood P."/>
        </authorList>
    </citation>
    <scope>NUCLEOTIDE SEQUENCE [LARGE SCALE GENOMIC DNA]</scope>
    <source>
        <strain evidence="1">WM001</strain>
    </source>
</reference>
<protein>
    <submittedName>
        <fullName evidence="1">Uncharacterized protein</fullName>
    </submittedName>
</protein>